<evidence type="ECO:0000256" key="2">
    <source>
        <dbReference type="ARBA" id="ARBA00022741"/>
    </source>
</evidence>
<feature type="compositionally biased region" description="Basic and acidic residues" evidence="8">
    <location>
        <begin position="111"/>
        <end position="120"/>
    </location>
</feature>
<dbReference type="InterPro" id="IPR001650">
    <property type="entry name" value="Helicase_C-like"/>
</dbReference>
<dbReference type="InterPro" id="IPR014001">
    <property type="entry name" value="Helicase_ATP-bd"/>
</dbReference>
<dbReference type="Pfam" id="PF00271">
    <property type="entry name" value="Helicase_C"/>
    <property type="match status" value="1"/>
</dbReference>
<keyword evidence="13" id="KW-1185">Reference proteome</keyword>
<keyword evidence="3 7" id="KW-0378">Hydrolase</keyword>
<feature type="short sequence motif" description="Q motif" evidence="6">
    <location>
        <begin position="140"/>
        <end position="168"/>
    </location>
</feature>
<dbReference type="GO" id="GO:0005524">
    <property type="term" value="F:ATP binding"/>
    <property type="evidence" value="ECO:0007669"/>
    <property type="project" value="UniProtKB-KW"/>
</dbReference>
<feature type="region of interest" description="Disordered" evidence="8">
    <location>
        <begin position="564"/>
        <end position="583"/>
    </location>
</feature>
<evidence type="ECO:0000256" key="6">
    <source>
        <dbReference type="PROSITE-ProRule" id="PRU00552"/>
    </source>
</evidence>
<evidence type="ECO:0000259" key="10">
    <source>
        <dbReference type="PROSITE" id="PS51194"/>
    </source>
</evidence>
<dbReference type="OrthoDB" id="196131at2759"/>
<feature type="compositionally biased region" description="Low complexity" evidence="8">
    <location>
        <begin position="69"/>
        <end position="83"/>
    </location>
</feature>
<dbReference type="SUPFAM" id="SSF52540">
    <property type="entry name" value="P-loop containing nucleoside triphosphate hydrolases"/>
    <property type="match status" value="1"/>
</dbReference>
<dbReference type="CDD" id="cd18787">
    <property type="entry name" value="SF2_C_DEAD"/>
    <property type="match status" value="1"/>
</dbReference>
<dbReference type="InterPro" id="IPR014014">
    <property type="entry name" value="RNA_helicase_DEAD_Q_motif"/>
</dbReference>
<keyword evidence="5 7" id="KW-0067">ATP-binding</keyword>
<feature type="domain" description="Helicase ATP-binding" evidence="9">
    <location>
        <begin position="171"/>
        <end position="354"/>
    </location>
</feature>
<dbReference type="Pfam" id="PF00270">
    <property type="entry name" value="DEAD"/>
    <property type="match status" value="1"/>
</dbReference>
<proteinExistence type="inferred from homology"/>
<comment type="caution">
    <text evidence="12">The sequence shown here is derived from an EMBL/GenBank/DDBJ whole genome shotgun (WGS) entry which is preliminary data.</text>
</comment>
<evidence type="ECO:0000256" key="3">
    <source>
        <dbReference type="ARBA" id="ARBA00022801"/>
    </source>
</evidence>
<feature type="compositionally biased region" description="Basic and acidic residues" evidence="8">
    <location>
        <begin position="38"/>
        <end position="63"/>
    </location>
</feature>
<dbReference type="PROSITE" id="PS51192">
    <property type="entry name" value="HELICASE_ATP_BIND_1"/>
    <property type="match status" value="1"/>
</dbReference>
<evidence type="ECO:0000313" key="13">
    <source>
        <dbReference type="Proteomes" id="UP001153069"/>
    </source>
</evidence>
<organism evidence="12 13">
    <name type="scientific">Seminavis robusta</name>
    <dbReference type="NCBI Taxonomy" id="568900"/>
    <lineage>
        <taxon>Eukaryota</taxon>
        <taxon>Sar</taxon>
        <taxon>Stramenopiles</taxon>
        <taxon>Ochrophyta</taxon>
        <taxon>Bacillariophyta</taxon>
        <taxon>Bacillariophyceae</taxon>
        <taxon>Bacillariophycidae</taxon>
        <taxon>Naviculales</taxon>
        <taxon>Naviculaceae</taxon>
        <taxon>Seminavis</taxon>
    </lineage>
</organism>
<dbReference type="PROSITE" id="PS00039">
    <property type="entry name" value="DEAD_ATP_HELICASE"/>
    <property type="match status" value="1"/>
</dbReference>
<dbReference type="InterPro" id="IPR011545">
    <property type="entry name" value="DEAD/DEAH_box_helicase_dom"/>
</dbReference>
<dbReference type="Proteomes" id="UP001153069">
    <property type="component" value="Unassembled WGS sequence"/>
</dbReference>
<dbReference type="PROSITE" id="PS51195">
    <property type="entry name" value="Q_MOTIF"/>
    <property type="match status" value="1"/>
</dbReference>
<sequence length="642" mass="70329">MPESPSDKKERKARLKEEAKELGISYDEMKRRHKSRKREAEALESSEHKVEAQRMRSWSKGDENDGDASNNPSNSTSTTLTEEPSAKRRRTRSMDAAEEKAALAEQAKSTNPDEWRKEHSITVQGHGSHRGTTEIATPFFTFDQTPFHANIQRSFQQAGFERPSAIQAQAWPIAIQQTDMICIAKTGSGKTCGFLLPAFHQQLQLSDGKPPNPRRGGPPVKPVLLVLAPTRELSVQIMEECQKFGRPIGMRSVCCYGGAAKYHQIQALERGVEVVIATPGRLNDLLEMRKADLSHIKYLVLDEADRMLDMGFEPQIRSIIEKIPTERQTMLFSATWPREIQRLAHDFLKDPIQINVGEVNALVANKDIQQTIQMCEDNDKYDKLKAILQELKDSVSNNKDGDDDDKKKHKNGSAGGPQAHQHEKVIVFVAKKFSCNDLANRLWDEGFAVDSLHGDRPQWERTKVMHAFKSGLLRILIATDVASRGLDVKDIGTVVNYDMPIGVNGVEDYVHRIGRTGRAGAKGKAFTFFTRGDKKCATKLVEVLQKSDQTNIPPELLAMVRPSFGRGGGRGRGGRGGYQASRGGGGRNYMGGGGGRGGYGRGGGSYGGGGGYGGSSYGGGRGGGRGYGGRGGGRGGGRCYGR</sequence>
<reference evidence="12" key="1">
    <citation type="submission" date="2020-06" db="EMBL/GenBank/DDBJ databases">
        <authorList>
            <consortium name="Plant Systems Biology data submission"/>
        </authorList>
    </citation>
    <scope>NUCLEOTIDE SEQUENCE</scope>
    <source>
        <strain evidence="12">D6</strain>
    </source>
</reference>
<feature type="domain" description="DEAD-box RNA helicase Q" evidence="11">
    <location>
        <begin position="140"/>
        <end position="168"/>
    </location>
</feature>
<dbReference type="GO" id="GO:0003724">
    <property type="term" value="F:RNA helicase activity"/>
    <property type="evidence" value="ECO:0007669"/>
    <property type="project" value="UniProtKB-EC"/>
</dbReference>
<feature type="compositionally biased region" description="Basic and acidic residues" evidence="8">
    <location>
        <begin position="92"/>
        <end position="102"/>
    </location>
</feature>
<dbReference type="InterPro" id="IPR027417">
    <property type="entry name" value="P-loop_NTPase"/>
</dbReference>
<dbReference type="PROSITE" id="PS51194">
    <property type="entry name" value="HELICASE_CTER"/>
    <property type="match status" value="1"/>
</dbReference>
<evidence type="ECO:0000256" key="5">
    <source>
        <dbReference type="ARBA" id="ARBA00022840"/>
    </source>
</evidence>
<gene>
    <name evidence="12" type="ORF">SEMRO_1046_G235060.1</name>
</gene>
<name>A0A9N8EG51_9STRA</name>
<dbReference type="AlphaFoldDB" id="A0A9N8EG51"/>
<feature type="compositionally biased region" description="Gly residues" evidence="8">
    <location>
        <begin position="565"/>
        <end position="583"/>
    </location>
</feature>
<evidence type="ECO:0000313" key="12">
    <source>
        <dbReference type="EMBL" id="CAB9519780.1"/>
    </source>
</evidence>
<dbReference type="PANTHER" id="PTHR47958">
    <property type="entry name" value="ATP-DEPENDENT RNA HELICASE DBP3"/>
    <property type="match status" value="1"/>
</dbReference>
<dbReference type="SMART" id="SM00487">
    <property type="entry name" value="DEXDc"/>
    <property type="match status" value="1"/>
</dbReference>
<dbReference type="SMART" id="SM00490">
    <property type="entry name" value="HELICc"/>
    <property type="match status" value="1"/>
</dbReference>
<comment type="similarity">
    <text evidence="7">Belongs to the DEAD box helicase family.</text>
</comment>
<evidence type="ECO:0000256" key="7">
    <source>
        <dbReference type="RuleBase" id="RU000492"/>
    </source>
</evidence>
<feature type="region of interest" description="Disordered" evidence="8">
    <location>
        <begin position="1"/>
        <end position="132"/>
    </location>
</feature>
<dbReference type="EC" id="3.6.4.13" evidence="1"/>
<feature type="compositionally biased region" description="Basic and acidic residues" evidence="8">
    <location>
        <begin position="1"/>
        <end position="21"/>
    </location>
</feature>
<dbReference type="EMBL" id="CAICTM010001044">
    <property type="protein sequence ID" value="CAB9519780.1"/>
    <property type="molecule type" value="Genomic_DNA"/>
</dbReference>
<dbReference type="Gene3D" id="3.40.50.300">
    <property type="entry name" value="P-loop containing nucleotide triphosphate hydrolases"/>
    <property type="match status" value="2"/>
</dbReference>
<protein>
    <recommendedName>
        <fullName evidence="1">RNA helicase</fullName>
        <ecNumber evidence="1">3.6.4.13</ecNumber>
    </recommendedName>
</protein>
<evidence type="ECO:0000256" key="4">
    <source>
        <dbReference type="ARBA" id="ARBA00022806"/>
    </source>
</evidence>
<feature type="domain" description="Helicase C-terminal" evidence="10">
    <location>
        <begin position="383"/>
        <end position="560"/>
    </location>
</feature>
<evidence type="ECO:0000259" key="9">
    <source>
        <dbReference type="PROSITE" id="PS51192"/>
    </source>
</evidence>
<evidence type="ECO:0000259" key="11">
    <source>
        <dbReference type="PROSITE" id="PS51195"/>
    </source>
</evidence>
<keyword evidence="2 7" id="KW-0547">Nucleotide-binding</keyword>
<keyword evidence="4 7" id="KW-0347">Helicase</keyword>
<dbReference type="InterPro" id="IPR000629">
    <property type="entry name" value="RNA-helicase_DEAD-box_CS"/>
</dbReference>
<feature type="region of interest" description="Disordered" evidence="8">
    <location>
        <begin position="395"/>
        <end position="419"/>
    </location>
</feature>
<dbReference type="GO" id="GO:0016787">
    <property type="term" value="F:hydrolase activity"/>
    <property type="evidence" value="ECO:0007669"/>
    <property type="project" value="UniProtKB-KW"/>
</dbReference>
<evidence type="ECO:0000256" key="8">
    <source>
        <dbReference type="SAM" id="MobiDB-lite"/>
    </source>
</evidence>
<evidence type="ECO:0000256" key="1">
    <source>
        <dbReference type="ARBA" id="ARBA00012552"/>
    </source>
</evidence>
<dbReference type="GO" id="GO:0003676">
    <property type="term" value="F:nucleic acid binding"/>
    <property type="evidence" value="ECO:0007669"/>
    <property type="project" value="InterPro"/>
</dbReference>
<accession>A0A9N8EG51</accession>